<dbReference type="AlphaFoldDB" id="A0A1B6JK33"/>
<evidence type="ECO:0000256" key="1">
    <source>
        <dbReference type="SAM" id="Coils"/>
    </source>
</evidence>
<accession>A0A1B6JK33</accession>
<sequence length="116" mass="13229">MKNKTQNILVDSAIKILVKSVMVFYVSEYAHCGIIVNALLSLEEFTNLEKSNKKWICHKCMSIDVTLGLEDEIIEINNDVTQELDSQQAIIKALNEDLNEANTVIKQLRNHNIQLE</sequence>
<name>A0A1B6JK33_9HEMI</name>
<organism evidence="2">
    <name type="scientific">Homalodisca liturata</name>
    <dbReference type="NCBI Taxonomy" id="320908"/>
    <lineage>
        <taxon>Eukaryota</taxon>
        <taxon>Metazoa</taxon>
        <taxon>Ecdysozoa</taxon>
        <taxon>Arthropoda</taxon>
        <taxon>Hexapoda</taxon>
        <taxon>Insecta</taxon>
        <taxon>Pterygota</taxon>
        <taxon>Neoptera</taxon>
        <taxon>Paraneoptera</taxon>
        <taxon>Hemiptera</taxon>
        <taxon>Auchenorrhyncha</taxon>
        <taxon>Membracoidea</taxon>
        <taxon>Cicadellidae</taxon>
        <taxon>Cicadellinae</taxon>
        <taxon>Proconiini</taxon>
        <taxon>Homalodisca</taxon>
    </lineage>
</organism>
<reference evidence="2" key="1">
    <citation type="submission" date="2015-11" db="EMBL/GenBank/DDBJ databases">
        <title>De novo transcriptome assembly of four potential Pierce s Disease insect vectors from Arizona vineyards.</title>
        <authorList>
            <person name="Tassone E.E."/>
        </authorList>
    </citation>
    <scope>NUCLEOTIDE SEQUENCE</scope>
</reference>
<feature type="non-terminal residue" evidence="2">
    <location>
        <position position="116"/>
    </location>
</feature>
<feature type="coiled-coil region" evidence="1">
    <location>
        <begin position="77"/>
        <end position="111"/>
    </location>
</feature>
<evidence type="ECO:0000313" key="2">
    <source>
        <dbReference type="EMBL" id="JAS99636.1"/>
    </source>
</evidence>
<dbReference type="EMBL" id="GECU01008070">
    <property type="protein sequence ID" value="JAS99636.1"/>
    <property type="molecule type" value="Transcribed_RNA"/>
</dbReference>
<keyword evidence="1" id="KW-0175">Coiled coil</keyword>
<proteinExistence type="predicted"/>
<gene>
    <name evidence="2" type="ORF">g.5535</name>
</gene>
<protein>
    <submittedName>
        <fullName evidence="2">Uncharacterized protein</fullName>
    </submittedName>
</protein>